<feature type="non-terminal residue" evidence="2">
    <location>
        <position position="1"/>
    </location>
</feature>
<feature type="non-terminal residue" evidence="2">
    <location>
        <position position="121"/>
    </location>
</feature>
<feature type="region of interest" description="Disordered" evidence="1">
    <location>
        <begin position="1"/>
        <end position="36"/>
    </location>
</feature>
<accession>A0ABS8Y9J4</accession>
<feature type="compositionally biased region" description="Basic and acidic residues" evidence="1">
    <location>
        <begin position="1"/>
        <end position="11"/>
    </location>
</feature>
<proteinExistence type="predicted"/>
<sequence>GQNHAKPHEQGQFDYMLGQFSGESTGDKGHLPSGHAFSAQAALKTMGREQGKAPNGVVMDISLVSEVAEGSWEGDVGGGCNKDSVIQSRGVTGMEIKVIELLLHIEKGSRGVTDGSCSNKM</sequence>
<gene>
    <name evidence="2" type="ORF">HAX54_007202</name>
</gene>
<name>A0ABS8Y9J4_DATST</name>
<dbReference type="Proteomes" id="UP000823775">
    <property type="component" value="Unassembled WGS sequence"/>
</dbReference>
<evidence type="ECO:0000313" key="3">
    <source>
        <dbReference type="Proteomes" id="UP000823775"/>
    </source>
</evidence>
<protein>
    <submittedName>
        <fullName evidence="2">Uncharacterized protein</fullName>
    </submittedName>
</protein>
<keyword evidence="3" id="KW-1185">Reference proteome</keyword>
<evidence type="ECO:0000256" key="1">
    <source>
        <dbReference type="SAM" id="MobiDB-lite"/>
    </source>
</evidence>
<dbReference type="EMBL" id="JACEIK010136954">
    <property type="protein sequence ID" value="MCE5167509.1"/>
    <property type="molecule type" value="Genomic_DNA"/>
</dbReference>
<organism evidence="2 3">
    <name type="scientific">Datura stramonium</name>
    <name type="common">Jimsonweed</name>
    <name type="synonym">Common thornapple</name>
    <dbReference type="NCBI Taxonomy" id="4076"/>
    <lineage>
        <taxon>Eukaryota</taxon>
        <taxon>Viridiplantae</taxon>
        <taxon>Streptophyta</taxon>
        <taxon>Embryophyta</taxon>
        <taxon>Tracheophyta</taxon>
        <taxon>Spermatophyta</taxon>
        <taxon>Magnoliopsida</taxon>
        <taxon>eudicotyledons</taxon>
        <taxon>Gunneridae</taxon>
        <taxon>Pentapetalae</taxon>
        <taxon>asterids</taxon>
        <taxon>lamiids</taxon>
        <taxon>Solanales</taxon>
        <taxon>Solanaceae</taxon>
        <taxon>Solanoideae</taxon>
        <taxon>Datureae</taxon>
        <taxon>Datura</taxon>
    </lineage>
</organism>
<reference evidence="2 3" key="1">
    <citation type="journal article" date="2021" name="BMC Genomics">
        <title>Datura genome reveals duplications of psychoactive alkaloid biosynthetic genes and high mutation rate following tissue culture.</title>
        <authorList>
            <person name="Rajewski A."/>
            <person name="Carter-House D."/>
            <person name="Stajich J."/>
            <person name="Litt A."/>
        </authorList>
    </citation>
    <scope>NUCLEOTIDE SEQUENCE [LARGE SCALE GENOMIC DNA]</scope>
    <source>
        <strain evidence="2">AR-01</strain>
    </source>
</reference>
<evidence type="ECO:0000313" key="2">
    <source>
        <dbReference type="EMBL" id="MCE5167509.1"/>
    </source>
</evidence>
<comment type="caution">
    <text evidence="2">The sequence shown here is derived from an EMBL/GenBank/DDBJ whole genome shotgun (WGS) entry which is preliminary data.</text>
</comment>